<evidence type="ECO:0000313" key="3">
    <source>
        <dbReference type="EMBL" id="KAK8047266.1"/>
    </source>
</evidence>
<keyword evidence="2" id="KW-1133">Transmembrane helix</keyword>
<feature type="transmembrane region" description="Helical" evidence="2">
    <location>
        <begin position="60"/>
        <end position="82"/>
    </location>
</feature>
<evidence type="ECO:0008006" key="5">
    <source>
        <dbReference type="Google" id="ProtNLM"/>
    </source>
</evidence>
<feature type="region of interest" description="Disordered" evidence="1">
    <location>
        <begin position="419"/>
        <end position="476"/>
    </location>
</feature>
<evidence type="ECO:0000256" key="2">
    <source>
        <dbReference type="SAM" id="Phobius"/>
    </source>
</evidence>
<name>A0ABR1TKT4_9PEZI</name>
<feature type="compositionally biased region" description="Basic and acidic residues" evidence="1">
    <location>
        <begin position="679"/>
        <end position="689"/>
    </location>
</feature>
<feature type="compositionally biased region" description="Low complexity" evidence="1">
    <location>
        <begin position="458"/>
        <end position="476"/>
    </location>
</feature>
<organism evidence="3 4">
    <name type="scientific">Apiospora saccharicola</name>
    <dbReference type="NCBI Taxonomy" id="335842"/>
    <lineage>
        <taxon>Eukaryota</taxon>
        <taxon>Fungi</taxon>
        <taxon>Dikarya</taxon>
        <taxon>Ascomycota</taxon>
        <taxon>Pezizomycotina</taxon>
        <taxon>Sordariomycetes</taxon>
        <taxon>Xylariomycetidae</taxon>
        <taxon>Amphisphaeriales</taxon>
        <taxon>Apiosporaceae</taxon>
        <taxon>Apiospora</taxon>
    </lineage>
</organism>
<feature type="transmembrane region" description="Helical" evidence="2">
    <location>
        <begin position="178"/>
        <end position="195"/>
    </location>
</feature>
<keyword evidence="2" id="KW-0812">Transmembrane</keyword>
<comment type="caution">
    <text evidence="3">The sequence shown here is derived from an EMBL/GenBank/DDBJ whole genome shotgun (WGS) entry which is preliminary data.</text>
</comment>
<feature type="transmembrane region" description="Helical" evidence="2">
    <location>
        <begin position="145"/>
        <end position="166"/>
    </location>
</feature>
<feature type="compositionally biased region" description="Low complexity" evidence="1">
    <location>
        <begin position="582"/>
        <end position="593"/>
    </location>
</feature>
<reference evidence="3 4" key="1">
    <citation type="submission" date="2023-01" db="EMBL/GenBank/DDBJ databases">
        <title>Analysis of 21 Apiospora genomes using comparative genomics revels a genus with tremendous synthesis potential of carbohydrate active enzymes and secondary metabolites.</title>
        <authorList>
            <person name="Sorensen T."/>
        </authorList>
    </citation>
    <scope>NUCLEOTIDE SEQUENCE [LARGE SCALE GENOMIC DNA]</scope>
    <source>
        <strain evidence="3 4">CBS 83171</strain>
    </source>
</reference>
<feature type="transmembrane region" description="Helical" evidence="2">
    <location>
        <begin position="264"/>
        <end position="286"/>
    </location>
</feature>
<feature type="region of interest" description="Disordered" evidence="1">
    <location>
        <begin position="569"/>
        <end position="689"/>
    </location>
</feature>
<evidence type="ECO:0000313" key="4">
    <source>
        <dbReference type="Proteomes" id="UP001446871"/>
    </source>
</evidence>
<feature type="transmembrane region" description="Helical" evidence="2">
    <location>
        <begin position="298"/>
        <end position="322"/>
    </location>
</feature>
<evidence type="ECO:0000256" key="1">
    <source>
        <dbReference type="SAM" id="MobiDB-lite"/>
    </source>
</evidence>
<feature type="transmembrane region" description="Helical" evidence="2">
    <location>
        <begin position="107"/>
        <end position="125"/>
    </location>
</feature>
<accession>A0ABR1TKT4</accession>
<proteinExistence type="predicted"/>
<protein>
    <recommendedName>
        <fullName evidence="5">G-protein coupled receptors family 3 profile domain-containing protein</fullName>
    </recommendedName>
</protein>
<feature type="compositionally biased region" description="Low complexity" evidence="1">
    <location>
        <begin position="629"/>
        <end position="641"/>
    </location>
</feature>
<dbReference type="Proteomes" id="UP001446871">
    <property type="component" value="Unassembled WGS sequence"/>
</dbReference>
<keyword evidence="4" id="KW-1185">Reference proteome</keyword>
<sequence length="689" mass="75151">MSTFDDLAGRHLNGGAWSANTNFSSGGSMGLSQAAGSNTTLAVINQFKLEAARSIRTSTIVLAVFNTIAAFATAMGILYDCYSKAKRNRERPSDKVNIFTVVRGTETYPFILSLGITIQGIIFAVSQSKGMDALFAKGCTLISQFMWPTIFIVPFLQVVFALEVTFRGMRTKPFPSRGKWTVAICLASFVIMLMATGLVAFFNAAANICYASLFWFVAKWAQGGFILFTLISTVLAASTLTVFIQLTRHATIETSERVLASRMVYYLGVGMISNILMIPFFLCLTVSTPSSGDSDMTLTLSMISTVVSNISGLVTGGLHLFLRSNTISTIGPRDKQAEYERQKLKHKIRGPSPSDDYFSSQIEKPVGGPRPRTLKQAESQENLVPATREVEEAAIESQPNEHFNFGNFGQPNPLRSHAVFTPTSNEPRAPEPAQLPATQETGGNGHNRSRSYSLFPGNNNNATTATTTTNNNNPNTTSIALLPTTTYNPEINLHRATPDADAEDLYEDIYETLKPPPKMGFARHRRDSSMVSTATVQIGLRFSNVNDMPPMANSVVTDAERERVHNLEYPHPAVKPSPLSNPPSGNGESSRSNEYNDDPFVDSTRYQTPEPKEDAPTLGGFTLSPTVYSPNSPSKNKTPSPRGVGFNVPIKRSNTSPMHSEPSSPPPQPRNRGNSDAAAETKDARLDWI</sequence>
<keyword evidence="2" id="KW-0472">Membrane</keyword>
<feature type="region of interest" description="Disordered" evidence="1">
    <location>
        <begin position="345"/>
        <end position="379"/>
    </location>
</feature>
<feature type="transmembrane region" description="Helical" evidence="2">
    <location>
        <begin position="225"/>
        <end position="244"/>
    </location>
</feature>
<dbReference type="EMBL" id="JAQQWM010000009">
    <property type="protein sequence ID" value="KAK8047266.1"/>
    <property type="molecule type" value="Genomic_DNA"/>
</dbReference>
<gene>
    <name evidence="3" type="ORF">PG996_015330</name>
</gene>